<evidence type="ECO:0000313" key="1">
    <source>
        <dbReference type="EMBL" id="QOY27668.1"/>
    </source>
</evidence>
<dbReference type="KEGG" id="bmp:NG74_02979"/>
<dbReference type="AlphaFoldDB" id="A0A7W4LYA9"/>
<evidence type="ECO:0000313" key="2">
    <source>
        <dbReference type="Proteomes" id="UP000587477"/>
    </source>
</evidence>
<name>A0A7W4LYA9_BACVE</name>
<gene>
    <name evidence="1" type="ORF">BACVE_002681</name>
</gene>
<proteinExistence type="predicted"/>
<reference evidence="2" key="1">
    <citation type="submission" date="2020-10" db="EMBL/GenBank/DDBJ databases">
        <title>Complete genome sequence of Bacillus velezensis NST6.</title>
        <authorList>
            <person name="Choi J."/>
        </authorList>
    </citation>
    <scope>NUCLEOTIDE SEQUENCE [LARGE SCALE GENOMIC DNA]</scope>
    <source>
        <strain evidence="2">NST6</strain>
    </source>
</reference>
<accession>A0A7W4LYA9</accession>
<organism evidence="1 2">
    <name type="scientific">Bacillus velezensis</name>
    <dbReference type="NCBI Taxonomy" id="492670"/>
    <lineage>
        <taxon>Bacteria</taxon>
        <taxon>Bacillati</taxon>
        <taxon>Bacillota</taxon>
        <taxon>Bacilli</taxon>
        <taxon>Bacillales</taxon>
        <taxon>Bacillaceae</taxon>
        <taxon>Bacillus</taxon>
        <taxon>Bacillus amyloliquefaciens group</taxon>
    </lineage>
</organism>
<dbReference type="Proteomes" id="UP000587477">
    <property type="component" value="Chromosome"/>
</dbReference>
<dbReference type="EMBL" id="CP063687">
    <property type="protein sequence ID" value="QOY27668.1"/>
    <property type="molecule type" value="Genomic_DNA"/>
</dbReference>
<protein>
    <submittedName>
        <fullName evidence="1">Uncharacterized protein</fullName>
    </submittedName>
</protein>
<sequence length="84" mass="10066">MMKILQMSYKKRGTIEFVFEDFPHSKVTMAPIKGYYFVRAIKWSRRDRAVTRHDLEKFEWAANQALGTTAFYRKRKAFRIPSSK</sequence>